<proteinExistence type="predicted"/>
<reference evidence="2 3" key="1">
    <citation type="submission" date="2020-08" db="EMBL/GenBank/DDBJ databases">
        <title>Genomic Encyclopedia of Type Strains, Phase IV (KMG-V): Genome sequencing to study the core and pangenomes of soil and plant-associated prokaryotes.</title>
        <authorList>
            <person name="Whitman W."/>
        </authorList>
    </citation>
    <scope>NUCLEOTIDE SEQUENCE [LARGE SCALE GENOMIC DNA]</scope>
    <source>
        <strain evidence="2 3">SEMIA 4011</strain>
    </source>
</reference>
<comment type="caution">
    <text evidence="2">The sequence shown here is derived from an EMBL/GenBank/DDBJ whole genome shotgun (WGS) entry which is preliminary data.</text>
</comment>
<dbReference type="PANTHER" id="PTHR43194:SF2">
    <property type="entry name" value="PEROXISOMAL MEMBRANE PROTEIN LPX1"/>
    <property type="match status" value="1"/>
</dbReference>
<accession>A0A7X0DU41</accession>
<dbReference type="Gene3D" id="3.40.50.1820">
    <property type="entry name" value="alpha/beta hydrolase"/>
    <property type="match status" value="1"/>
</dbReference>
<dbReference type="EMBL" id="JACIIJ010000009">
    <property type="protein sequence ID" value="MBB6223165.1"/>
    <property type="molecule type" value="Genomic_DNA"/>
</dbReference>
<sequence length="398" mass="44514">MLSPPRSAIPRELSQIGGWWLCGWRDAGPVPGETERQPLVRKSALASAVTATSIERVPLNFSSYCAATAWLLMDISFRKGTHMSEDKTGNRAASVIATPSLPVEKVFASAEIQHGDVDFIKVDEMLTLRRMIVRAPAPKGTVLFLHGFPETMMVWKDIASTLARDYDVHAFDWPGYGQSSRPTLQRFSYAPQDYAAVLKAYIETAGIDRSNLVIYATDIAALPVLLLALDEPAIARRIIVGDFAPFDRAQYMWENLQNLKAEPTASPTRAYMNKTSDEILQNVHRRGLSPAEQFDLPTDVQRDMVHSWSFGGMTSADAFAHYYVNFTRDQNVLEANLDRLKTPVKVIWGEQDLYINKEMGIEFAARIGVKIDILPGIGHFPHLQSAKQTVEEIRASFR</sequence>
<dbReference type="SUPFAM" id="SSF53474">
    <property type="entry name" value="alpha/beta-Hydrolases"/>
    <property type="match status" value="1"/>
</dbReference>
<dbReference type="InterPro" id="IPR029058">
    <property type="entry name" value="AB_hydrolase_fold"/>
</dbReference>
<dbReference type="Proteomes" id="UP000517187">
    <property type="component" value="Unassembled WGS sequence"/>
</dbReference>
<evidence type="ECO:0000313" key="3">
    <source>
        <dbReference type="Proteomes" id="UP000517187"/>
    </source>
</evidence>
<dbReference type="PANTHER" id="PTHR43194">
    <property type="entry name" value="HYDROLASE ALPHA/BETA FOLD FAMILY"/>
    <property type="match status" value="1"/>
</dbReference>
<feature type="domain" description="AB hydrolase-1" evidence="1">
    <location>
        <begin position="142"/>
        <end position="391"/>
    </location>
</feature>
<name>A0A7X0DU41_RHILE</name>
<dbReference type="AlphaFoldDB" id="A0A7X0DU41"/>
<gene>
    <name evidence="2" type="ORF">GGE66_004151</name>
</gene>
<dbReference type="Pfam" id="PF12697">
    <property type="entry name" value="Abhydrolase_6"/>
    <property type="match status" value="1"/>
</dbReference>
<organism evidence="2 3">
    <name type="scientific">Rhizobium leguminosarum</name>
    <dbReference type="NCBI Taxonomy" id="384"/>
    <lineage>
        <taxon>Bacteria</taxon>
        <taxon>Pseudomonadati</taxon>
        <taxon>Pseudomonadota</taxon>
        <taxon>Alphaproteobacteria</taxon>
        <taxon>Hyphomicrobiales</taxon>
        <taxon>Rhizobiaceae</taxon>
        <taxon>Rhizobium/Agrobacterium group</taxon>
        <taxon>Rhizobium</taxon>
    </lineage>
</organism>
<dbReference type="InterPro" id="IPR050228">
    <property type="entry name" value="Carboxylesterase_BioH"/>
</dbReference>
<protein>
    <submittedName>
        <fullName evidence="2">Pimeloyl-ACP methyl ester carboxylesterase</fullName>
    </submittedName>
</protein>
<evidence type="ECO:0000259" key="1">
    <source>
        <dbReference type="Pfam" id="PF12697"/>
    </source>
</evidence>
<dbReference type="InterPro" id="IPR000073">
    <property type="entry name" value="AB_hydrolase_1"/>
</dbReference>
<evidence type="ECO:0000313" key="2">
    <source>
        <dbReference type="EMBL" id="MBB6223165.1"/>
    </source>
</evidence>